<dbReference type="InterPro" id="IPR032807">
    <property type="entry name" value="GNVR"/>
</dbReference>
<dbReference type="GO" id="GO:0005524">
    <property type="term" value="F:ATP binding"/>
    <property type="evidence" value="ECO:0007669"/>
    <property type="project" value="UniProtKB-KW"/>
</dbReference>
<keyword evidence="14" id="KW-0829">Tyrosine-protein kinase</keyword>
<feature type="compositionally biased region" description="Pro residues" evidence="17">
    <location>
        <begin position="21"/>
        <end position="31"/>
    </location>
</feature>
<evidence type="ECO:0000256" key="12">
    <source>
        <dbReference type="ARBA" id="ARBA00022989"/>
    </source>
</evidence>
<evidence type="ECO:0000259" key="19">
    <source>
        <dbReference type="Pfam" id="PF02706"/>
    </source>
</evidence>
<keyword evidence="9" id="KW-0547">Nucleotide-binding</keyword>
<evidence type="ECO:0000256" key="7">
    <source>
        <dbReference type="ARBA" id="ARBA00022679"/>
    </source>
</evidence>
<dbReference type="RefSeq" id="WP_092858870.1">
    <property type="nucleotide sequence ID" value="NZ_FOQH01000003.1"/>
</dbReference>
<dbReference type="InterPro" id="IPR003856">
    <property type="entry name" value="LPS_length_determ_N"/>
</dbReference>
<evidence type="ECO:0000256" key="14">
    <source>
        <dbReference type="ARBA" id="ARBA00023137"/>
    </source>
</evidence>
<evidence type="ECO:0000256" key="11">
    <source>
        <dbReference type="ARBA" id="ARBA00022840"/>
    </source>
</evidence>
<evidence type="ECO:0000313" key="23">
    <source>
        <dbReference type="Proteomes" id="UP000199377"/>
    </source>
</evidence>
<dbReference type="PANTHER" id="PTHR32309">
    <property type="entry name" value="TYROSINE-PROTEIN KINASE"/>
    <property type="match status" value="1"/>
</dbReference>
<feature type="domain" description="AAA" evidence="20">
    <location>
        <begin position="555"/>
        <end position="693"/>
    </location>
</feature>
<dbReference type="STRING" id="1114924.SAMN05216258_10360"/>
<dbReference type="GO" id="GO:0004715">
    <property type="term" value="F:non-membrane spanning protein tyrosine kinase activity"/>
    <property type="evidence" value="ECO:0007669"/>
    <property type="project" value="UniProtKB-EC"/>
</dbReference>
<evidence type="ECO:0000256" key="8">
    <source>
        <dbReference type="ARBA" id="ARBA00022692"/>
    </source>
</evidence>
<feature type="region of interest" description="Disordered" evidence="17">
    <location>
        <begin position="1"/>
        <end position="31"/>
    </location>
</feature>
<evidence type="ECO:0000256" key="18">
    <source>
        <dbReference type="SAM" id="Phobius"/>
    </source>
</evidence>
<feature type="domain" description="Polysaccharide chain length determinant N-terminal" evidence="19">
    <location>
        <begin position="39"/>
        <end position="125"/>
    </location>
</feature>
<dbReference type="InterPro" id="IPR027417">
    <property type="entry name" value="P-loop_NTPase"/>
</dbReference>
<evidence type="ECO:0000256" key="13">
    <source>
        <dbReference type="ARBA" id="ARBA00023136"/>
    </source>
</evidence>
<keyword evidence="12 18" id="KW-1133">Transmembrane helix</keyword>
<comment type="subcellular location">
    <subcellularLocation>
        <location evidence="1">Cell inner membrane</location>
        <topology evidence="1">Multi-pass membrane protein</topology>
    </subcellularLocation>
</comment>
<feature type="domain" description="Tyrosine-protein kinase G-rich" evidence="21">
    <location>
        <begin position="409"/>
        <end position="484"/>
    </location>
</feature>
<dbReference type="Pfam" id="PF13807">
    <property type="entry name" value="GNVR"/>
    <property type="match status" value="1"/>
</dbReference>
<dbReference type="Proteomes" id="UP000199377">
    <property type="component" value="Unassembled WGS sequence"/>
</dbReference>
<evidence type="ECO:0000259" key="20">
    <source>
        <dbReference type="Pfam" id="PF13614"/>
    </source>
</evidence>
<evidence type="ECO:0000256" key="1">
    <source>
        <dbReference type="ARBA" id="ARBA00004429"/>
    </source>
</evidence>
<keyword evidence="16" id="KW-0175">Coiled coil</keyword>
<sequence>MNDQSPPPQARDSRPAHSPRALPPRRPPAPAPDLFEPRALLRLLRREAWRIALVLLVALALAGWRLIAATPMWQAEATVVLDTREAQVVDIESVMSGLSADSSVVNTEVEVLRSRNLMDRVVAKLELEADPEFNPDLAPPGLADRALGALSGLLDDGLGAALAPALDAGAPAEPEDPAFRRRQTAIDRLLERLRVQNVPLSYVFVIRVESRSAAKSARIANTIGDLYILDQLEAKFEATRRATSWLSERVADLQVDLEAAEERVKEYSASTSLISEASLEVTNRQMKELRERRAELDARGAEAALLIERLGALAARIRSGGPEAAGARAEAAALLGDPRLEALAADLARPGGAGRETALAPRFDAMLAASVERLERERVRHVAQAQGIETSIGELEGRISEQSEDLVRLRQLQREAEASRLLYEYFLGRMKETSVQQGIQEADSRILSPAVAPLDPASPRKGLTLAVAATLGLVIGVGWALARETLDDRVRGPEPLEAATGLKVMGVIPDAPSRRRGAALKLLVEKPSSALAEAVRNLRTSVLLSNVDRRPQVVMVTSSVPGEGKTTTTLMLAQNAAALGKRVLVMECDLRRRVFQAYFGLDEKTGLLSVLSGQATADQAIRHDPTTGLDVLTGQRSRANAADVFSSERFGELMEELRERYDFIFIDTPPVLAVPDARVIAGRADAVLYAVRWNATGKEMVKAGLDLFEQIGLRVTGLTLTQADPRGLARYGYAGYGYGYGYGAAAAKKYYTT</sequence>
<evidence type="ECO:0000256" key="16">
    <source>
        <dbReference type="SAM" id="Coils"/>
    </source>
</evidence>
<keyword evidence="13 18" id="KW-0472">Membrane</keyword>
<evidence type="ECO:0000256" key="3">
    <source>
        <dbReference type="ARBA" id="ARBA00008883"/>
    </source>
</evidence>
<dbReference type="Gene3D" id="3.40.50.300">
    <property type="entry name" value="P-loop containing nucleotide triphosphate hydrolases"/>
    <property type="match status" value="1"/>
</dbReference>
<evidence type="ECO:0000256" key="9">
    <source>
        <dbReference type="ARBA" id="ARBA00022741"/>
    </source>
</evidence>
<comment type="similarity">
    <text evidence="3">Belongs to the etk/wzc family.</text>
</comment>
<accession>A0A1I3DXT0</accession>
<dbReference type="Pfam" id="PF13614">
    <property type="entry name" value="AAA_31"/>
    <property type="match status" value="1"/>
</dbReference>
<dbReference type="NCBIfam" id="TIGR01007">
    <property type="entry name" value="eps_fam"/>
    <property type="match status" value="1"/>
</dbReference>
<keyword evidence="8 18" id="KW-0812">Transmembrane</keyword>
<evidence type="ECO:0000256" key="2">
    <source>
        <dbReference type="ARBA" id="ARBA00007316"/>
    </source>
</evidence>
<evidence type="ECO:0000256" key="10">
    <source>
        <dbReference type="ARBA" id="ARBA00022777"/>
    </source>
</evidence>
<proteinExistence type="inferred from homology"/>
<feature type="transmembrane region" description="Helical" evidence="18">
    <location>
        <begin position="48"/>
        <end position="67"/>
    </location>
</feature>
<keyword evidence="7" id="KW-0808">Transferase</keyword>
<name>A0A1I3DXT0_9RHOB</name>
<dbReference type="InterPro" id="IPR005702">
    <property type="entry name" value="Wzc-like_C"/>
</dbReference>
<comment type="catalytic activity">
    <reaction evidence="15">
        <text>L-tyrosyl-[protein] + ATP = O-phospho-L-tyrosyl-[protein] + ADP + H(+)</text>
        <dbReference type="Rhea" id="RHEA:10596"/>
        <dbReference type="Rhea" id="RHEA-COMP:10136"/>
        <dbReference type="Rhea" id="RHEA-COMP:20101"/>
        <dbReference type="ChEBI" id="CHEBI:15378"/>
        <dbReference type="ChEBI" id="CHEBI:30616"/>
        <dbReference type="ChEBI" id="CHEBI:46858"/>
        <dbReference type="ChEBI" id="CHEBI:61978"/>
        <dbReference type="ChEBI" id="CHEBI:456216"/>
        <dbReference type="EC" id="2.7.10.2"/>
    </reaction>
</comment>
<organism evidence="22 23">
    <name type="scientific">Albimonas pacifica</name>
    <dbReference type="NCBI Taxonomy" id="1114924"/>
    <lineage>
        <taxon>Bacteria</taxon>
        <taxon>Pseudomonadati</taxon>
        <taxon>Pseudomonadota</taxon>
        <taxon>Alphaproteobacteria</taxon>
        <taxon>Rhodobacterales</taxon>
        <taxon>Paracoccaceae</taxon>
        <taxon>Albimonas</taxon>
    </lineage>
</organism>
<dbReference type="GO" id="GO:0005886">
    <property type="term" value="C:plasma membrane"/>
    <property type="evidence" value="ECO:0007669"/>
    <property type="project" value="UniProtKB-SubCell"/>
</dbReference>
<keyword evidence="5" id="KW-1003">Cell membrane</keyword>
<protein>
    <recommendedName>
        <fullName evidence="4">non-specific protein-tyrosine kinase</fullName>
        <ecNumber evidence="4">2.7.10.2</ecNumber>
    </recommendedName>
</protein>
<evidence type="ECO:0000313" key="22">
    <source>
        <dbReference type="EMBL" id="SFH91251.1"/>
    </source>
</evidence>
<evidence type="ECO:0000256" key="5">
    <source>
        <dbReference type="ARBA" id="ARBA00022475"/>
    </source>
</evidence>
<dbReference type="OrthoDB" id="230260at2"/>
<evidence type="ECO:0000256" key="6">
    <source>
        <dbReference type="ARBA" id="ARBA00022519"/>
    </source>
</evidence>
<evidence type="ECO:0000256" key="4">
    <source>
        <dbReference type="ARBA" id="ARBA00011903"/>
    </source>
</evidence>
<dbReference type="Pfam" id="PF02706">
    <property type="entry name" value="Wzz"/>
    <property type="match status" value="1"/>
</dbReference>
<dbReference type="CDD" id="cd05387">
    <property type="entry name" value="BY-kinase"/>
    <property type="match status" value="1"/>
</dbReference>
<keyword evidence="23" id="KW-1185">Reference proteome</keyword>
<dbReference type="EMBL" id="FOQH01000003">
    <property type="protein sequence ID" value="SFH91251.1"/>
    <property type="molecule type" value="Genomic_DNA"/>
</dbReference>
<evidence type="ECO:0000256" key="17">
    <source>
        <dbReference type="SAM" id="MobiDB-lite"/>
    </source>
</evidence>
<feature type="coiled-coil region" evidence="16">
    <location>
        <begin position="250"/>
        <end position="299"/>
    </location>
</feature>
<evidence type="ECO:0000259" key="21">
    <source>
        <dbReference type="Pfam" id="PF13807"/>
    </source>
</evidence>
<keyword evidence="6" id="KW-0997">Cell inner membrane</keyword>
<gene>
    <name evidence="22" type="ORF">SAMN05216258_10360</name>
</gene>
<keyword evidence="11" id="KW-0067">ATP-binding</keyword>
<dbReference type="PANTHER" id="PTHR32309:SF13">
    <property type="entry name" value="FERRIC ENTEROBACTIN TRANSPORT PROTEIN FEPE"/>
    <property type="match status" value="1"/>
</dbReference>
<evidence type="ECO:0000256" key="15">
    <source>
        <dbReference type="ARBA" id="ARBA00051245"/>
    </source>
</evidence>
<dbReference type="InterPro" id="IPR050445">
    <property type="entry name" value="Bact_polysacc_biosynth/exp"/>
</dbReference>
<dbReference type="EC" id="2.7.10.2" evidence="4"/>
<keyword evidence="10" id="KW-0418">Kinase</keyword>
<dbReference type="AlphaFoldDB" id="A0A1I3DXT0"/>
<dbReference type="InterPro" id="IPR025669">
    <property type="entry name" value="AAA_dom"/>
</dbReference>
<reference evidence="22 23" key="1">
    <citation type="submission" date="2016-10" db="EMBL/GenBank/DDBJ databases">
        <authorList>
            <person name="de Groot N.N."/>
        </authorList>
    </citation>
    <scope>NUCLEOTIDE SEQUENCE [LARGE SCALE GENOMIC DNA]</scope>
    <source>
        <strain evidence="22 23">CGMCC 1.11030</strain>
    </source>
</reference>
<dbReference type="SUPFAM" id="SSF52540">
    <property type="entry name" value="P-loop containing nucleoside triphosphate hydrolases"/>
    <property type="match status" value="1"/>
</dbReference>
<comment type="similarity">
    <text evidence="2">Belongs to the CpsD/CapB family.</text>
</comment>